<feature type="region of interest" description="Disordered" evidence="1">
    <location>
        <begin position="40"/>
        <end position="67"/>
    </location>
</feature>
<sequence>MISLPKRPALTDCLGCAAAGPPDSEGLAVGTDAGQGALLLKDESSVRHSSPRQWRRPSRDRAGRVQASGHCARTERRCTVVADGQPCGGVPGRAGVFASCRTQSWSSASRYKRNACPPARLHDRPEYYRMNDGFCRVLEFLARLAERTLNQKTAQRFVITSLKASRPQGLKLKLKDTLKVAGICVASWWQSRIVILFIYTIWN</sequence>
<gene>
    <name evidence="2" type="ORF">GGX14DRAFT_384322</name>
</gene>
<accession>A0AAD6YV30</accession>
<dbReference type="EMBL" id="JARJCW010000001">
    <property type="protein sequence ID" value="KAJ7230366.1"/>
    <property type="molecule type" value="Genomic_DNA"/>
</dbReference>
<keyword evidence="3" id="KW-1185">Reference proteome</keyword>
<evidence type="ECO:0000313" key="3">
    <source>
        <dbReference type="Proteomes" id="UP001219525"/>
    </source>
</evidence>
<organism evidence="2 3">
    <name type="scientific">Mycena pura</name>
    <dbReference type="NCBI Taxonomy" id="153505"/>
    <lineage>
        <taxon>Eukaryota</taxon>
        <taxon>Fungi</taxon>
        <taxon>Dikarya</taxon>
        <taxon>Basidiomycota</taxon>
        <taxon>Agaricomycotina</taxon>
        <taxon>Agaricomycetes</taxon>
        <taxon>Agaricomycetidae</taxon>
        <taxon>Agaricales</taxon>
        <taxon>Marasmiineae</taxon>
        <taxon>Mycenaceae</taxon>
        <taxon>Mycena</taxon>
    </lineage>
</organism>
<evidence type="ECO:0000313" key="2">
    <source>
        <dbReference type="EMBL" id="KAJ7230366.1"/>
    </source>
</evidence>
<comment type="caution">
    <text evidence="2">The sequence shown here is derived from an EMBL/GenBank/DDBJ whole genome shotgun (WGS) entry which is preliminary data.</text>
</comment>
<evidence type="ECO:0000256" key="1">
    <source>
        <dbReference type="SAM" id="MobiDB-lite"/>
    </source>
</evidence>
<dbReference type="Proteomes" id="UP001219525">
    <property type="component" value="Unassembled WGS sequence"/>
</dbReference>
<name>A0AAD6YV30_9AGAR</name>
<dbReference type="AlphaFoldDB" id="A0AAD6YV30"/>
<proteinExistence type="predicted"/>
<reference evidence="2" key="1">
    <citation type="submission" date="2023-03" db="EMBL/GenBank/DDBJ databases">
        <title>Massive genome expansion in bonnet fungi (Mycena s.s.) driven by repeated elements and novel gene families across ecological guilds.</title>
        <authorList>
            <consortium name="Lawrence Berkeley National Laboratory"/>
            <person name="Harder C.B."/>
            <person name="Miyauchi S."/>
            <person name="Viragh M."/>
            <person name="Kuo A."/>
            <person name="Thoen E."/>
            <person name="Andreopoulos B."/>
            <person name="Lu D."/>
            <person name="Skrede I."/>
            <person name="Drula E."/>
            <person name="Henrissat B."/>
            <person name="Morin E."/>
            <person name="Kohler A."/>
            <person name="Barry K."/>
            <person name="LaButti K."/>
            <person name="Morin E."/>
            <person name="Salamov A."/>
            <person name="Lipzen A."/>
            <person name="Mereny Z."/>
            <person name="Hegedus B."/>
            <person name="Baldrian P."/>
            <person name="Stursova M."/>
            <person name="Weitz H."/>
            <person name="Taylor A."/>
            <person name="Grigoriev I.V."/>
            <person name="Nagy L.G."/>
            <person name="Martin F."/>
            <person name="Kauserud H."/>
        </authorList>
    </citation>
    <scope>NUCLEOTIDE SEQUENCE</scope>
    <source>
        <strain evidence="2">9144</strain>
    </source>
</reference>
<protein>
    <submittedName>
        <fullName evidence="2">Uncharacterized protein</fullName>
    </submittedName>
</protein>